<keyword evidence="6 9" id="KW-1133">Transmembrane helix</keyword>
<dbReference type="InterPro" id="IPR004796">
    <property type="entry name" value="PTS_IIC_cello"/>
</dbReference>
<dbReference type="PANTHER" id="PTHR33989">
    <property type="match status" value="1"/>
</dbReference>
<feature type="domain" description="PTS EIIC type-3" evidence="10">
    <location>
        <begin position="15"/>
        <end position="442"/>
    </location>
</feature>
<dbReference type="InterPro" id="IPR051088">
    <property type="entry name" value="PTS_Sugar-EIIC/EIIB"/>
</dbReference>
<dbReference type="EMBL" id="UPPP01000071">
    <property type="protein sequence ID" value="VBB07064.1"/>
    <property type="molecule type" value="Genomic_DNA"/>
</dbReference>
<evidence type="ECO:0000256" key="7">
    <source>
        <dbReference type="ARBA" id="ARBA00023136"/>
    </source>
</evidence>
<evidence type="ECO:0000256" key="9">
    <source>
        <dbReference type="SAM" id="Phobius"/>
    </source>
</evidence>
<evidence type="ECO:0000256" key="4">
    <source>
        <dbReference type="ARBA" id="ARBA00022597"/>
    </source>
</evidence>
<feature type="transmembrane region" description="Helical" evidence="9">
    <location>
        <begin position="424"/>
        <end position="443"/>
    </location>
</feature>
<dbReference type="RefSeq" id="WP_122628011.1">
    <property type="nucleotide sequence ID" value="NZ_UPPP01000071.1"/>
</dbReference>
<evidence type="ECO:0000313" key="12">
    <source>
        <dbReference type="Proteomes" id="UP000277811"/>
    </source>
</evidence>
<dbReference type="AlphaFoldDB" id="A0A498R6F6"/>
<evidence type="ECO:0000256" key="8">
    <source>
        <dbReference type="PIRNR" id="PIRNR006351"/>
    </source>
</evidence>
<organism evidence="11 12">
    <name type="scientific">Lucifera butyrica</name>
    <dbReference type="NCBI Taxonomy" id="1351585"/>
    <lineage>
        <taxon>Bacteria</taxon>
        <taxon>Bacillati</taxon>
        <taxon>Bacillota</taxon>
        <taxon>Negativicutes</taxon>
        <taxon>Veillonellales</taxon>
        <taxon>Veillonellaceae</taxon>
        <taxon>Lucifera</taxon>
    </lineage>
</organism>
<dbReference type="PIRSF" id="PIRSF006351">
    <property type="entry name" value="PTS_EIIC-Cellobiose"/>
    <property type="match status" value="1"/>
</dbReference>
<dbReference type="GO" id="GO:0009401">
    <property type="term" value="P:phosphoenolpyruvate-dependent sugar phosphotransferase system"/>
    <property type="evidence" value="ECO:0007669"/>
    <property type="project" value="InterPro"/>
</dbReference>
<keyword evidence="7 8" id="KW-0472">Membrane</keyword>
<accession>A0A498R6F6</accession>
<feature type="transmembrane region" description="Helical" evidence="9">
    <location>
        <begin position="78"/>
        <end position="106"/>
    </location>
</feature>
<keyword evidence="4 8" id="KW-0762">Sugar transport</keyword>
<evidence type="ECO:0000256" key="5">
    <source>
        <dbReference type="ARBA" id="ARBA00022692"/>
    </source>
</evidence>
<dbReference type="NCBIfam" id="TIGR00410">
    <property type="entry name" value="lacE"/>
    <property type="match status" value="1"/>
</dbReference>
<keyword evidence="12" id="KW-1185">Reference proteome</keyword>
<name>A0A498R6F6_9FIRM</name>
<evidence type="ECO:0000256" key="6">
    <source>
        <dbReference type="ARBA" id="ARBA00022989"/>
    </source>
</evidence>
<dbReference type="PANTHER" id="PTHR33989:SF4">
    <property type="entry name" value="PTS SYSTEM N,N'-DIACETYLCHITOBIOSE-SPECIFIC EIIC COMPONENT"/>
    <property type="match status" value="1"/>
</dbReference>
<feature type="transmembrane region" description="Helical" evidence="9">
    <location>
        <begin position="261"/>
        <end position="286"/>
    </location>
</feature>
<dbReference type="InterPro" id="IPR003352">
    <property type="entry name" value="PTS_EIIC"/>
</dbReference>
<proteinExistence type="predicted"/>
<evidence type="ECO:0000259" key="10">
    <source>
        <dbReference type="PROSITE" id="PS51105"/>
    </source>
</evidence>
<feature type="transmembrane region" description="Helical" evidence="9">
    <location>
        <begin position="118"/>
        <end position="136"/>
    </location>
</feature>
<dbReference type="Proteomes" id="UP000277811">
    <property type="component" value="Unassembled WGS sequence"/>
</dbReference>
<evidence type="ECO:0000256" key="2">
    <source>
        <dbReference type="ARBA" id="ARBA00022448"/>
    </source>
</evidence>
<comment type="subcellular location">
    <subcellularLocation>
        <location evidence="1">Cell membrane</location>
        <topology evidence="1">Multi-pass membrane protein</topology>
    </subcellularLocation>
</comment>
<feature type="transmembrane region" description="Helical" evidence="9">
    <location>
        <begin position="315"/>
        <end position="337"/>
    </location>
</feature>
<feature type="transmembrane region" description="Helical" evidence="9">
    <location>
        <begin position="39"/>
        <end position="58"/>
    </location>
</feature>
<keyword evidence="5 9" id="KW-0812">Transmembrane</keyword>
<protein>
    <recommendedName>
        <fullName evidence="8">Permease IIC component</fullName>
    </recommendedName>
</protein>
<dbReference type="GO" id="GO:0008982">
    <property type="term" value="F:protein-N(PI)-phosphohistidine-sugar phosphotransferase activity"/>
    <property type="evidence" value="ECO:0007669"/>
    <property type="project" value="UniProtKB-UniRule"/>
</dbReference>
<dbReference type="InterPro" id="IPR004501">
    <property type="entry name" value="PTS_EIIC_3"/>
</dbReference>
<sequence length="467" mass="50307">MSNQASFFDKFSRLLEEKLGPVADFVANQKHILAMRNGVIASIPLSIVGGICLILAFPPIDPQRVTGTNFFTRFLLDWYAWASAHMAAILTPFAMTMGIMALFIAMAVGYSLSVSYKMNPLSGSILAATSFLLVAAPSQSAVLLSRIQDGMDAKGIAKLGQGVIPANFLDAKGIFTAIIVGLLAVEVARFMKAKGITIKMPDGVPPAVAATFESLFPMIANVFIFYMVSLFFQSQFAMLVPEAIMKAISPVVSAVDSAPGVFFLTVLAQLLWFMGLHGAAIVGGVAQPFWDANTLANAAAKVAGQPMEHIFTTPLWSFFICLGGSGATLAVIIMLLVSKSRQLKSTGQIALLPGLFNINEPITFGLPMVFNPILAIPFIFIEGINGVIAFYLTKFGIISPAFIIAPWTTPAPVGAFLATLDWKAGALVLIFIALDFVLYYPFFKLYEKQCLRQEHHETVNTGKVIQA</sequence>
<evidence type="ECO:0000256" key="1">
    <source>
        <dbReference type="ARBA" id="ARBA00004651"/>
    </source>
</evidence>
<dbReference type="OrthoDB" id="1641940at2"/>
<comment type="function">
    <text evidence="8">The phosphoenolpyruvate-dependent sugar phosphotransferase system (PTS), a major carbohydrate active -transport system, catalyzes the phosphorylation of incoming sugar substrates concomitant with their translocation across the cell membrane.</text>
</comment>
<evidence type="ECO:0000256" key="3">
    <source>
        <dbReference type="ARBA" id="ARBA00022475"/>
    </source>
</evidence>
<keyword evidence="3 8" id="KW-1003">Cell membrane</keyword>
<keyword evidence="2 8" id="KW-0813">Transport</keyword>
<keyword evidence="11" id="KW-0808">Transferase</keyword>
<gene>
    <name evidence="11" type="ORF">LUCI_2308</name>
</gene>
<dbReference type="GO" id="GO:0005886">
    <property type="term" value="C:plasma membrane"/>
    <property type="evidence" value="ECO:0007669"/>
    <property type="project" value="UniProtKB-SubCell"/>
</dbReference>
<evidence type="ECO:0000313" key="11">
    <source>
        <dbReference type="EMBL" id="VBB07064.1"/>
    </source>
</evidence>
<dbReference type="PROSITE" id="PS51105">
    <property type="entry name" value="PTS_EIIC_TYPE_3"/>
    <property type="match status" value="1"/>
</dbReference>
<dbReference type="Pfam" id="PF02378">
    <property type="entry name" value="PTS_EIIC"/>
    <property type="match status" value="1"/>
</dbReference>
<reference evidence="11 12" key="1">
    <citation type="submission" date="2018-06" db="EMBL/GenBank/DDBJ databases">
        <authorList>
            <person name="Strepis N."/>
        </authorList>
    </citation>
    <scope>NUCLEOTIDE SEQUENCE [LARGE SCALE GENOMIC DNA]</scope>
    <source>
        <strain evidence="11">LUCI</strain>
    </source>
</reference>